<dbReference type="OrthoDB" id="206550at2157"/>
<dbReference type="AlphaFoldDB" id="M0M5L1"/>
<dbReference type="InterPro" id="IPR025403">
    <property type="entry name" value="TgpA-like_C"/>
</dbReference>
<keyword evidence="2" id="KW-1133">Transmembrane helix</keyword>
<protein>
    <recommendedName>
        <fullName evidence="3">Protein-glutamine gamma-glutamyltransferase-like C-terminal domain-containing protein</fullName>
    </recommendedName>
</protein>
<feature type="region of interest" description="Disordered" evidence="1">
    <location>
        <begin position="178"/>
        <end position="199"/>
    </location>
</feature>
<dbReference type="PATRIC" id="fig|1132509.6.peg.1182"/>
<reference evidence="4 5" key="1">
    <citation type="journal article" date="2014" name="PLoS Genet.">
        <title>Phylogenetically driven sequencing of extremely halophilic archaea reveals strategies for static and dynamic osmo-response.</title>
        <authorList>
            <person name="Becker E.A."/>
            <person name="Seitzer P.M."/>
            <person name="Tritt A."/>
            <person name="Larsen D."/>
            <person name="Krusor M."/>
            <person name="Yao A.I."/>
            <person name="Wu D."/>
            <person name="Madern D."/>
            <person name="Eisen J.A."/>
            <person name="Darling A.E."/>
            <person name="Facciotti M.T."/>
        </authorList>
    </citation>
    <scope>NUCLEOTIDE SEQUENCE [LARGE SCALE GENOMIC DNA]</scope>
    <source>
        <strain evidence="4 5">100A6</strain>
    </source>
</reference>
<comment type="caution">
    <text evidence="4">The sequence shown here is derived from an EMBL/GenBank/DDBJ whole genome shotgun (WGS) entry which is preliminary data.</text>
</comment>
<feature type="transmembrane region" description="Helical" evidence="2">
    <location>
        <begin position="155"/>
        <end position="174"/>
    </location>
</feature>
<keyword evidence="2" id="KW-0472">Membrane</keyword>
<accession>M0M5L1</accession>
<gene>
    <name evidence="4" type="ORF">C447_05138</name>
</gene>
<evidence type="ECO:0000313" key="4">
    <source>
        <dbReference type="EMBL" id="EMA39909.1"/>
    </source>
</evidence>
<proteinExistence type="predicted"/>
<organism evidence="4 5">
    <name type="scientific">Halococcus hamelinensis 100A6</name>
    <dbReference type="NCBI Taxonomy" id="1132509"/>
    <lineage>
        <taxon>Archaea</taxon>
        <taxon>Methanobacteriati</taxon>
        <taxon>Methanobacteriota</taxon>
        <taxon>Stenosarchaea group</taxon>
        <taxon>Halobacteria</taxon>
        <taxon>Halobacteriales</taxon>
        <taxon>Halococcaceae</taxon>
        <taxon>Halococcus</taxon>
    </lineage>
</organism>
<dbReference type="eggNOG" id="arCOG02170">
    <property type="taxonomic scope" value="Archaea"/>
</dbReference>
<dbReference type="Pfam" id="PF13559">
    <property type="entry name" value="DUF4129"/>
    <property type="match status" value="1"/>
</dbReference>
<feature type="transmembrane region" description="Helical" evidence="2">
    <location>
        <begin position="95"/>
        <end position="115"/>
    </location>
</feature>
<evidence type="ECO:0000256" key="1">
    <source>
        <dbReference type="SAM" id="MobiDB-lite"/>
    </source>
</evidence>
<evidence type="ECO:0000256" key="2">
    <source>
        <dbReference type="SAM" id="Phobius"/>
    </source>
</evidence>
<feature type="transmembrane region" description="Helical" evidence="2">
    <location>
        <begin position="63"/>
        <end position="83"/>
    </location>
</feature>
<feature type="region of interest" description="Disordered" evidence="1">
    <location>
        <begin position="123"/>
        <end position="146"/>
    </location>
</feature>
<name>M0M5L1_9EURY</name>
<dbReference type="EMBL" id="AOMB01000014">
    <property type="protein sequence ID" value="EMA39909.1"/>
    <property type="molecule type" value="Genomic_DNA"/>
</dbReference>
<feature type="domain" description="Protein-glutamine gamma-glutamyltransferase-like C-terminal" evidence="3">
    <location>
        <begin position="220"/>
        <end position="287"/>
    </location>
</feature>
<evidence type="ECO:0000259" key="3">
    <source>
        <dbReference type="Pfam" id="PF13559"/>
    </source>
</evidence>
<keyword evidence="5" id="KW-1185">Reference proteome</keyword>
<dbReference type="Proteomes" id="UP000011566">
    <property type="component" value="Unassembled WGS sequence"/>
</dbReference>
<feature type="compositionally biased region" description="Gly residues" evidence="1">
    <location>
        <begin position="124"/>
        <end position="142"/>
    </location>
</feature>
<evidence type="ECO:0000313" key="5">
    <source>
        <dbReference type="Proteomes" id="UP000011566"/>
    </source>
</evidence>
<sequence>MLVALLAVLALAVGAAVIDTPTATQGAGGGSGGGSGGFLGSGSGFSLGGSPSPETTSEFPTEFFQLLLVVVGVMALVLLVLLWNEFDLADLRRAAVGAVVLGALLAAGYLILQLFGSDGRRRGNGSGMGTGQPSFPGGGSGGVTDTALQPVSTELPLVAVAVGAVLIVGLAAVLRSEDEGEMDEADSTSTDASGMAGVGRAAGRAADRIENDATLENGVYRAWREMTDHLDVTRPESSTPGEFARAATEAGMNGRDVDELTDLFTRVRYGDERVTDERERRATSALRRIEETYAEEP</sequence>
<keyword evidence="2" id="KW-0812">Transmembrane</keyword>